<protein>
    <submittedName>
        <fullName evidence="2">GTP-binding protein</fullName>
    </submittedName>
</protein>
<dbReference type="PANTHER" id="PTHR46434:SF1">
    <property type="entry name" value="GENETIC INTERACTOR OF PROHIBITINS 3, MITOCHONDRIAL"/>
    <property type="match status" value="1"/>
</dbReference>
<dbReference type="OrthoDB" id="9773841at2"/>
<dbReference type="InterPro" id="IPR006073">
    <property type="entry name" value="GTP-bd"/>
</dbReference>
<feature type="domain" description="CP-type G" evidence="1">
    <location>
        <begin position="59"/>
        <end position="227"/>
    </location>
</feature>
<keyword evidence="3" id="KW-1185">Reference proteome</keyword>
<dbReference type="NCBIfam" id="TIGR03597">
    <property type="entry name" value="GTPase_YqeH"/>
    <property type="match status" value="1"/>
</dbReference>
<dbReference type="SUPFAM" id="SSF52540">
    <property type="entry name" value="P-loop containing nucleoside triphosphate hydrolases"/>
    <property type="match status" value="1"/>
</dbReference>
<evidence type="ECO:0000313" key="3">
    <source>
        <dbReference type="Proteomes" id="UP000027142"/>
    </source>
</evidence>
<name>A0A060LW60_9BACI</name>
<dbReference type="eggNOG" id="COG1161">
    <property type="taxonomic scope" value="Bacteria"/>
</dbReference>
<dbReference type="PANTHER" id="PTHR46434">
    <property type="entry name" value="GENETIC INTERACTOR OF PROHIBITINS 3, MITOCHONDRIAL"/>
    <property type="match status" value="1"/>
</dbReference>
<reference evidence="2 3" key="1">
    <citation type="journal article" date="2014" name="Gene">
        <title>A comparative genomic analysis of the alkalitolerant soil bacterium Bacillus lehensis G1.</title>
        <authorList>
            <person name="Noor Y.M."/>
            <person name="Samsulrizal N.H."/>
            <person name="Jema'on N.A."/>
            <person name="Low K.O."/>
            <person name="Ramli A.N."/>
            <person name="Alias N.I."/>
            <person name="Damis S.I."/>
            <person name="Fuzi S.F."/>
            <person name="Isa M.N."/>
            <person name="Murad A.M."/>
            <person name="Raih M.F."/>
            <person name="Bakar F.D."/>
            <person name="Najimudin N."/>
            <person name="Mahadi N.M."/>
            <person name="Illias R.M."/>
        </authorList>
    </citation>
    <scope>NUCLEOTIDE SEQUENCE [LARGE SCALE GENOMIC DNA]</scope>
    <source>
        <strain evidence="2 3">G1</strain>
    </source>
</reference>
<dbReference type="InterPro" id="IPR050896">
    <property type="entry name" value="Mito_lipid_metab_GTPase"/>
</dbReference>
<dbReference type="HOGENOM" id="CLU_017878_0_2_9"/>
<dbReference type="AlphaFoldDB" id="A0A060LW60"/>
<accession>A0A060LW60</accession>
<sequence length="372" mass="41486">MSKNEEHYFCSGCGVQIQTSEPKKIGYAPASALTREHVVCKRCFRLTHYNEIQPSGISDQEFLDLIHTLSHKDALIVKIVDVVDLYGSWISSIKRLIGNNTLLLVANKIDLLPKSLNRNKLQHWLMREASQQGLKPANSTIISTVTGEGLDETISLIEEMRNGKDVYIVGSANVGKSSFINQLLKRHGDEKDPLITTSHFPGTTLNMIQIPLDEQQSLYDTPGIINRHQLSHYLSDKSLKLVTPTKEIKPMVYQLNSGQTLFIGGLARLDFIKGEPTSFIVYVSNRLTIHRTKLEKADQLYQNHIGKLLQPPTSEDEQAVFDFKSQTFKLKDGSVDIVFSGLGWITIKGAGVTVNAHAPKEVAISHRTSILA</sequence>
<dbReference type="GO" id="GO:0005525">
    <property type="term" value="F:GTP binding"/>
    <property type="evidence" value="ECO:0007669"/>
    <property type="project" value="InterPro"/>
</dbReference>
<dbReference type="InterPro" id="IPR019988">
    <property type="entry name" value="GTP-bd_ribosome_bgen_YqeH"/>
</dbReference>
<dbReference type="InterPro" id="IPR030378">
    <property type="entry name" value="G_CP_dom"/>
</dbReference>
<dbReference type="InterPro" id="IPR027417">
    <property type="entry name" value="P-loop_NTPase"/>
</dbReference>
<dbReference type="KEGG" id="ble:BleG1_1442"/>
<evidence type="ECO:0000313" key="2">
    <source>
        <dbReference type="EMBL" id="AIC94025.1"/>
    </source>
</evidence>
<dbReference type="PROSITE" id="PS51721">
    <property type="entry name" value="G_CP"/>
    <property type="match status" value="1"/>
</dbReference>
<dbReference type="RefSeq" id="WP_038478811.1">
    <property type="nucleotide sequence ID" value="NZ_CP003923.1"/>
</dbReference>
<proteinExistence type="predicted"/>
<dbReference type="STRING" id="1246626.BleG1_1442"/>
<dbReference type="EMBL" id="CP003923">
    <property type="protein sequence ID" value="AIC94025.1"/>
    <property type="molecule type" value="Genomic_DNA"/>
</dbReference>
<dbReference type="InterPro" id="IPR048422">
    <property type="entry name" value="NOA1/YqeH-like_C"/>
</dbReference>
<organism evidence="2 3">
    <name type="scientific">Shouchella lehensis G1</name>
    <dbReference type="NCBI Taxonomy" id="1246626"/>
    <lineage>
        <taxon>Bacteria</taxon>
        <taxon>Bacillati</taxon>
        <taxon>Bacillota</taxon>
        <taxon>Bacilli</taxon>
        <taxon>Bacillales</taxon>
        <taxon>Bacillaceae</taxon>
        <taxon>Shouchella</taxon>
    </lineage>
</organism>
<dbReference type="CDD" id="cd01855">
    <property type="entry name" value="YqeH"/>
    <property type="match status" value="1"/>
</dbReference>
<dbReference type="Proteomes" id="UP000027142">
    <property type="component" value="Chromosome"/>
</dbReference>
<dbReference type="Pfam" id="PF01926">
    <property type="entry name" value="MMR_HSR1"/>
    <property type="match status" value="1"/>
</dbReference>
<dbReference type="Pfam" id="PF21516">
    <property type="entry name" value="YqeH-like_C"/>
    <property type="match status" value="1"/>
</dbReference>
<dbReference type="PATRIC" id="fig|1246626.3.peg.1431"/>
<evidence type="ECO:0000259" key="1">
    <source>
        <dbReference type="PROSITE" id="PS51721"/>
    </source>
</evidence>
<dbReference type="Gene3D" id="3.40.50.300">
    <property type="entry name" value="P-loop containing nucleotide triphosphate hydrolases"/>
    <property type="match status" value="1"/>
</dbReference>
<gene>
    <name evidence="2" type="ORF">BleG1_1442</name>
</gene>